<comment type="caution">
    <text evidence="6">The sequence shown here is derived from an EMBL/GenBank/DDBJ whole genome shotgun (WGS) entry which is preliminary data.</text>
</comment>
<evidence type="ECO:0000256" key="2">
    <source>
        <dbReference type="ARBA" id="ARBA00022801"/>
    </source>
</evidence>
<dbReference type="PANTHER" id="PTHR40079:SF4">
    <property type="entry name" value="GH26 DOMAIN-CONTAINING PROTEIN-RELATED"/>
    <property type="match status" value="1"/>
</dbReference>
<dbReference type="GO" id="GO:0006080">
    <property type="term" value="P:substituted mannan metabolic process"/>
    <property type="evidence" value="ECO:0007669"/>
    <property type="project" value="InterPro"/>
</dbReference>
<dbReference type="SUPFAM" id="SSF51445">
    <property type="entry name" value="(Trans)glycosidases"/>
    <property type="match status" value="1"/>
</dbReference>
<reference evidence="6 7" key="1">
    <citation type="submission" date="2015-09" db="EMBL/GenBank/DDBJ databases">
        <title>Bacillus cereus food isolates.</title>
        <authorList>
            <person name="Boekhorst J."/>
        </authorList>
    </citation>
    <scope>NUCLEOTIDE SEQUENCE [LARGE SCALE GENOMIC DNA]</scope>
    <source>
        <strain evidence="6 7">B4088</strain>
    </source>
</reference>
<gene>
    <name evidence="6" type="ORF">B4088_0406</name>
</gene>
<dbReference type="Gene3D" id="3.20.20.80">
    <property type="entry name" value="Glycosidases"/>
    <property type="match status" value="1"/>
</dbReference>
<feature type="active site" description="Nucleophile" evidence="4">
    <location>
        <position position="643"/>
    </location>
</feature>
<comment type="similarity">
    <text evidence="1 4">Belongs to the glycosyl hydrolase 26 family.</text>
</comment>
<protein>
    <recommendedName>
        <fullName evidence="5">GH26 domain-containing protein</fullName>
    </recommendedName>
</protein>
<evidence type="ECO:0000313" key="6">
    <source>
        <dbReference type="EMBL" id="KZD71945.1"/>
    </source>
</evidence>
<dbReference type="PROSITE" id="PS51764">
    <property type="entry name" value="GH26"/>
    <property type="match status" value="1"/>
</dbReference>
<evidence type="ECO:0000256" key="4">
    <source>
        <dbReference type="PROSITE-ProRule" id="PRU01100"/>
    </source>
</evidence>
<dbReference type="RefSeq" id="WP_063259637.1">
    <property type="nucleotide sequence ID" value="NZ_LJKE01000015.1"/>
</dbReference>
<feature type="active site" description="Proton donor" evidence="4">
    <location>
        <position position="542"/>
    </location>
</feature>
<accession>A0A161SXD4</accession>
<dbReference type="PATRIC" id="fig|1396.535.peg.4156"/>
<keyword evidence="2 4" id="KW-0378">Hydrolase</keyword>
<dbReference type="AlphaFoldDB" id="A0A161SXD4"/>
<proteinExistence type="inferred from homology"/>
<sequence length="810" mass="94087">MKNIKRKLIPWMVMSTLMVSGVTDIVEAKSSVGEYESSYQYYRSAQDWINTGIYARWAGDAYFNQGDVYKSLNYYQESYNAWDKAGFPAWANQYYSGLNDKIGDLKDEIGRQSVLQQINANKQQLAIYASKWNWTNMAIYARKVAEGYESIEYYNEAKNYYNETAYYWAQEGHPTWGNNSLFKRDEMQEGVNMLTNKWLYDYYLKANNPINMGIYATWIADYYHEIGKYNSAIKFDEKANEAWKLAGNPVWAKGYYERNQLRKELFSLDVGANKWLVSFYEGANNAFNVAWYSHQLGDYYKHVKDYDSAKIYYLKAKENWKKAGETMKSDQADTGYNLSDLEKQVRPIRDEYKMAKITNNNVDAAIHSSKIAKVYDSYGLYDDAVTYYLESARLWKNTNQSMNAVQWELRADELKTEVSMFVDTMVPQTVARGKYEPTQGVYLGMYPGENNLEYNLANIENIYGKKHSMYLTYVQFNPNAGYYSKFPTNFANQVKALGGSIQIGWEPDAPGGLNGMDENYVREFIREARQSDIPVFLRFASEMNGGWVPWHGDPELYKAKWKWMYQIVKEEKADNVVMVWAPNFLPREKIDAYYPGDEYVDWVGLSLYRFPIEAGEEKLAATPMNFLRPIYEKYKHKPMMLSEMGVGIKSYSNNQTYINWSKQQMEYFYRALPREFPQIKAINYFNYDKEGENDYSFDYYNEVKDTYKQLIQDPLFLSNIQTNDTSMKRSSSPVSDVAVKGTGERQFTVSSKLPLGLSIDQIKVLADGKEVATSNSGTITFTYDANNVQNFTVQVLHDGVVMKESQFSLK</sequence>
<evidence type="ECO:0000256" key="3">
    <source>
        <dbReference type="ARBA" id="ARBA00023295"/>
    </source>
</evidence>
<dbReference type="PANTHER" id="PTHR40079">
    <property type="entry name" value="MANNAN ENDO-1,4-BETA-MANNOSIDASE E-RELATED"/>
    <property type="match status" value="1"/>
</dbReference>
<name>A0A161SXD4_BACCE</name>
<dbReference type="Pfam" id="PF02156">
    <property type="entry name" value="Glyco_hydro_26"/>
    <property type="match status" value="1"/>
</dbReference>
<dbReference type="InterPro" id="IPR022790">
    <property type="entry name" value="GH26_dom"/>
</dbReference>
<dbReference type="Proteomes" id="UP000076482">
    <property type="component" value="Unassembled WGS sequence"/>
</dbReference>
<dbReference type="Gene3D" id="1.25.40.10">
    <property type="entry name" value="Tetratricopeptide repeat domain"/>
    <property type="match status" value="1"/>
</dbReference>
<dbReference type="InterPro" id="IPR011990">
    <property type="entry name" value="TPR-like_helical_dom_sf"/>
</dbReference>
<dbReference type="EMBL" id="LJKE01000015">
    <property type="protein sequence ID" value="KZD71945.1"/>
    <property type="molecule type" value="Genomic_DNA"/>
</dbReference>
<dbReference type="GO" id="GO:0016985">
    <property type="term" value="F:mannan endo-1,4-beta-mannosidase activity"/>
    <property type="evidence" value="ECO:0007669"/>
    <property type="project" value="InterPro"/>
</dbReference>
<dbReference type="SUPFAM" id="SSF48452">
    <property type="entry name" value="TPR-like"/>
    <property type="match status" value="1"/>
</dbReference>
<feature type="domain" description="GH26" evidence="5">
    <location>
        <begin position="424"/>
        <end position="720"/>
    </location>
</feature>
<evidence type="ECO:0000256" key="1">
    <source>
        <dbReference type="ARBA" id="ARBA00007754"/>
    </source>
</evidence>
<evidence type="ECO:0000313" key="7">
    <source>
        <dbReference type="Proteomes" id="UP000076482"/>
    </source>
</evidence>
<dbReference type="InterPro" id="IPR000805">
    <property type="entry name" value="Glyco_hydro_26"/>
</dbReference>
<dbReference type="InterPro" id="IPR017853">
    <property type="entry name" value="GH"/>
</dbReference>
<evidence type="ECO:0000259" key="5">
    <source>
        <dbReference type="PROSITE" id="PS51764"/>
    </source>
</evidence>
<keyword evidence="3 4" id="KW-0326">Glycosidase</keyword>
<organism evidence="6 7">
    <name type="scientific">Bacillus cereus</name>
    <dbReference type="NCBI Taxonomy" id="1396"/>
    <lineage>
        <taxon>Bacteria</taxon>
        <taxon>Bacillati</taxon>
        <taxon>Bacillota</taxon>
        <taxon>Bacilli</taxon>
        <taxon>Bacillales</taxon>
        <taxon>Bacillaceae</taxon>
        <taxon>Bacillus</taxon>
        <taxon>Bacillus cereus group</taxon>
    </lineage>
</organism>